<dbReference type="AlphaFoldDB" id="A0A1A8P8T9"/>
<dbReference type="CDD" id="cd01650">
    <property type="entry name" value="RT_nLTR_like"/>
    <property type="match status" value="1"/>
</dbReference>
<sequence>MDITTNTCEELEYKIYDPGKELDNNLYIHMNNKCEYFSEQELSDSVLTEGTLSIIHFNSRSLYCNYSKILDYLTQNKKPFQIIAITETWLKEGDEEEVQIEGYEMYFMNRNNKRGGGVALYVCHNLKSKVIHNMSTAIQDVMEMITIEIISEKTKNIIISCIYRAPGSCVETCTNTITEMLSGVCNKDVFLCGDFNVDLENVNNSKTASDFINSMYLLGLFPLITKPTRIDTHSSTIIDNIFTNASEGIERSGIVMTDISDHLPIFTVYKNHQIKNQQKMEKLIRDRSQNAIDALKRDLEQQNWDEVYVDDVNMAYNSFIGILCSLYDKNCKTKTQTKRGRMNKPWMTKGLLNACKKKNTLYRCFLKLRTSEAERKYKKYKNKLVSIMKRQKKEYYGNLLEENKNNIRATWGIINNVIKRNQIASTVPNYFENGQSEISETSKIVNEFNNFFTNVGPDLAKNIPKRTNYSIGENIKSNKNSICLSPVTSDEIRNIINKCINKRSTDCDGLDITLIKNIIESIIHPLTYICNLSFATGTFPNRMKIAKVIPLHKSGDKHIFSNYRPISLLSQFSKILEKLYIARLDQFLIKEEILNDSQYGFRTNHSTSMALMELTEEISEALDKKNHLISIFIDLKKAFDTVDHKILIKKLCRYGITGMALKWITSYLTDRQQYVQINNIKSHINNVTCGVPQGSVLGPKLFIIYINDIVEASNILKCTLFADDTTFYHSGDNVEQMIEVIQTEMKKIKLWFDGNKLSLNSDKSCFMIFSNTNSNDEILLNIDEINIKRVKEVKYLGVIIDEKMSWKLHINSVKTKISKTIALLHRAKGLLDNNSLYLLYNSLIIPYLNYCIEIWGTTYKTYTNSIYILQKKAIRIITRSNYRDPSNPLFIKLKTLKFYDLVDYNILKFMYNANKRNVPAGLIKRFSKRHSKYDLKGHELFNIPRHRLLVKEHCVSIYGVKLWNKLNTELKNAKTISTFKKEIKNKTINLYRSVT</sequence>
<keyword evidence="2" id="KW-0378">Hydrolase</keyword>
<reference evidence="2" key="2">
    <citation type="submission" date="2016-06" db="EMBL/GenBank/DDBJ databases">
        <title>The genome of a short-lived fish provides insights into sex chromosome evolution and the genetic control of aging.</title>
        <authorList>
            <person name="Reichwald K."/>
            <person name="Felder M."/>
            <person name="Petzold A."/>
            <person name="Koch P."/>
            <person name="Groth M."/>
            <person name="Platzer M."/>
        </authorList>
    </citation>
    <scope>NUCLEOTIDE SEQUENCE</scope>
    <source>
        <tissue evidence="2">Brain</tissue>
    </source>
</reference>
<dbReference type="PROSITE" id="PS50878">
    <property type="entry name" value="RT_POL"/>
    <property type="match status" value="1"/>
</dbReference>
<dbReference type="InterPro" id="IPR036691">
    <property type="entry name" value="Endo/exonu/phosph_ase_sf"/>
</dbReference>
<keyword evidence="2" id="KW-0540">Nuclease</keyword>
<dbReference type="InterPro" id="IPR043502">
    <property type="entry name" value="DNA/RNA_pol_sf"/>
</dbReference>
<evidence type="ECO:0000313" key="2">
    <source>
        <dbReference type="EMBL" id="SBR77686.1"/>
    </source>
</evidence>
<dbReference type="Gene3D" id="3.60.10.10">
    <property type="entry name" value="Endonuclease/exonuclease/phosphatase"/>
    <property type="match status" value="1"/>
</dbReference>
<dbReference type="GO" id="GO:0004519">
    <property type="term" value="F:endonuclease activity"/>
    <property type="evidence" value="ECO:0007669"/>
    <property type="project" value="UniProtKB-KW"/>
</dbReference>
<dbReference type="GO" id="GO:0004386">
    <property type="term" value="F:helicase activity"/>
    <property type="evidence" value="ECO:0007669"/>
    <property type="project" value="UniProtKB-KW"/>
</dbReference>
<keyword evidence="2" id="KW-0067">ATP-binding</keyword>
<accession>A0A1A8P8T9</accession>
<dbReference type="Pfam" id="PF14529">
    <property type="entry name" value="Exo_endo_phos_2"/>
    <property type="match status" value="1"/>
</dbReference>
<reference evidence="2" key="1">
    <citation type="submission" date="2016-05" db="EMBL/GenBank/DDBJ databases">
        <authorList>
            <person name="Lavstsen T."/>
            <person name="Jespersen J.S."/>
        </authorList>
    </citation>
    <scope>NUCLEOTIDE SEQUENCE</scope>
    <source>
        <tissue evidence="2">Brain</tissue>
    </source>
</reference>
<protein>
    <submittedName>
        <fullName evidence="2">Helentron 4 helitron-like transposon replicase/helicase/endonuclease</fullName>
    </submittedName>
</protein>
<evidence type="ECO:0000259" key="1">
    <source>
        <dbReference type="PROSITE" id="PS50878"/>
    </source>
</evidence>
<dbReference type="Pfam" id="PF00078">
    <property type="entry name" value="RVT_1"/>
    <property type="match status" value="1"/>
</dbReference>
<dbReference type="InterPro" id="IPR005135">
    <property type="entry name" value="Endo/exonuclease/phosphatase"/>
</dbReference>
<dbReference type="PANTHER" id="PTHR33332">
    <property type="entry name" value="REVERSE TRANSCRIPTASE DOMAIN-CONTAINING PROTEIN"/>
    <property type="match status" value="1"/>
</dbReference>
<name>A0A1A8P8T9_9TELE</name>
<gene>
    <name evidence="2" type="primary">HEL_DR4</name>
</gene>
<organism evidence="2">
    <name type="scientific">Nothobranchius pienaari</name>
    <dbReference type="NCBI Taxonomy" id="704102"/>
    <lineage>
        <taxon>Eukaryota</taxon>
        <taxon>Metazoa</taxon>
        <taxon>Chordata</taxon>
        <taxon>Craniata</taxon>
        <taxon>Vertebrata</taxon>
        <taxon>Euteleostomi</taxon>
        <taxon>Actinopterygii</taxon>
        <taxon>Neopterygii</taxon>
        <taxon>Teleostei</taxon>
        <taxon>Neoteleostei</taxon>
        <taxon>Acanthomorphata</taxon>
        <taxon>Ovalentaria</taxon>
        <taxon>Atherinomorphae</taxon>
        <taxon>Cyprinodontiformes</taxon>
        <taxon>Nothobranchiidae</taxon>
        <taxon>Nothobranchius</taxon>
    </lineage>
</organism>
<dbReference type="InterPro" id="IPR000477">
    <property type="entry name" value="RT_dom"/>
</dbReference>
<dbReference type="EMBL" id="HAEG01006811">
    <property type="protein sequence ID" value="SBR77686.1"/>
    <property type="molecule type" value="Transcribed_RNA"/>
</dbReference>
<dbReference type="SUPFAM" id="SSF56219">
    <property type="entry name" value="DNase I-like"/>
    <property type="match status" value="1"/>
</dbReference>
<proteinExistence type="predicted"/>
<keyword evidence="2" id="KW-0255">Endonuclease</keyword>
<keyword evidence="2" id="KW-0347">Helicase</keyword>
<feature type="domain" description="Reverse transcriptase" evidence="1">
    <location>
        <begin position="532"/>
        <end position="800"/>
    </location>
</feature>
<keyword evidence="2" id="KW-0547">Nucleotide-binding</keyword>
<dbReference type="SUPFAM" id="SSF56672">
    <property type="entry name" value="DNA/RNA polymerases"/>
    <property type="match status" value="1"/>
</dbReference>